<evidence type="ECO:0000256" key="1">
    <source>
        <dbReference type="SAM" id="MobiDB-lite"/>
    </source>
</evidence>
<reference evidence="3" key="1">
    <citation type="journal article" date="2018" name="Genome Biol.">
        <title>SKESA: strategic k-mer extension for scrupulous assemblies.</title>
        <authorList>
            <person name="Souvorov A."/>
            <person name="Agarwala R."/>
            <person name="Lipman D.J."/>
        </authorList>
    </citation>
    <scope>NUCLEOTIDE SEQUENCE</scope>
    <source>
        <strain evidence="3">Salmonella enterica</strain>
    </source>
</reference>
<protein>
    <recommendedName>
        <fullName evidence="2">Bacteriophage Mx8 p63 C-terminal domain-containing protein</fullName>
    </recommendedName>
</protein>
<reference evidence="3" key="2">
    <citation type="submission" date="2019-10" db="EMBL/GenBank/DDBJ databases">
        <authorList>
            <consortium name="NCBI Pathogen Detection Project"/>
        </authorList>
    </citation>
    <scope>NUCLEOTIDE SEQUENCE</scope>
    <source>
        <strain evidence="3">Salmonella enterica</strain>
    </source>
</reference>
<accession>A0A3T4YSS6</accession>
<proteinExistence type="predicted"/>
<dbReference type="EMBL" id="DAAQYE010000030">
    <property type="protein sequence ID" value="HAE1359950.1"/>
    <property type="molecule type" value="Genomic_DNA"/>
</dbReference>
<name>A0A3T4YSS6_SALET</name>
<sequence>MTEKKSSEGKAKGGIARAKSLTKEQRSEIAKKAAAARWKDKPLIATHKGSFQHEFGIDVECYVLNDDNKTAVISQRGMGEAIGLGEGGSRLPKFIQGKTISQYIGHELRAKLENPLIFQYKQAGTNTLANPVIHGYDVTILIDLCRAISNAKAEGKLLSSQEGIAKQARIIIDASAKAGIQGLVYALAGYDRTKEEVIQAYKRYVAEEAREYEREFTPELYEHWYRLYGIDKPVRGRPWAFKYLTIDHIYYPLARSEGKVFNLAKTSKEEKGSKNDKIHQFLSEVGVKALRTQIGKVTGIAMVSDTREEYEKYIDEKVIGQRTIDLKDKE</sequence>
<feature type="domain" description="Bacteriophage Mx8 p63 C-terminal" evidence="2">
    <location>
        <begin position="202"/>
        <end position="289"/>
    </location>
</feature>
<feature type="region of interest" description="Disordered" evidence="1">
    <location>
        <begin position="1"/>
        <end position="26"/>
    </location>
</feature>
<feature type="compositionally biased region" description="Basic and acidic residues" evidence="1">
    <location>
        <begin position="1"/>
        <end position="11"/>
    </location>
</feature>
<dbReference type="Pfam" id="PF10546">
    <property type="entry name" value="P63C"/>
    <property type="match status" value="1"/>
</dbReference>
<dbReference type="RefSeq" id="WP_080200958.1">
    <property type="nucleotide sequence ID" value="NZ_JAJTVN010000010.1"/>
</dbReference>
<comment type="caution">
    <text evidence="3">The sequence shown here is derived from an EMBL/GenBank/DDBJ whole genome shotgun (WGS) entry which is preliminary data.</text>
</comment>
<evidence type="ECO:0000259" key="2">
    <source>
        <dbReference type="Pfam" id="PF10546"/>
    </source>
</evidence>
<dbReference type="InterPro" id="IPR018874">
    <property type="entry name" value="Phage_Mx8_p63_C"/>
</dbReference>
<gene>
    <name evidence="3" type="ORF">G2988_21190</name>
</gene>
<evidence type="ECO:0000313" key="3">
    <source>
        <dbReference type="EMBL" id="HAE1359950.1"/>
    </source>
</evidence>
<organism evidence="3">
    <name type="scientific">Salmonella enterica I</name>
    <dbReference type="NCBI Taxonomy" id="59201"/>
    <lineage>
        <taxon>Bacteria</taxon>
        <taxon>Pseudomonadati</taxon>
        <taxon>Pseudomonadota</taxon>
        <taxon>Gammaproteobacteria</taxon>
        <taxon>Enterobacterales</taxon>
        <taxon>Enterobacteriaceae</taxon>
        <taxon>Salmonella</taxon>
    </lineage>
</organism>
<dbReference type="AlphaFoldDB" id="A0A3T4YSS6"/>